<dbReference type="SUPFAM" id="SSF53067">
    <property type="entry name" value="Actin-like ATPase domain"/>
    <property type="match status" value="2"/>
</dbReference>
<dbReference type="SUPFAM" id="SSF100920">
    <property type="entry name" value="Heat shock protein 70kD (HSP70), peptide-binding domain"/>
    <property type="match status" value="1"/>
</dbReference>
<evidence type="ECO:0000256" key="4">
    <source>
        <dbReference type="ARBA" id="ARBA00023186"/>
    </source>
</evidence>
<dbReference type="CDD" id="cd24029">
    <property type="entry name" value="ASKHA_NBD_HSP70_DnaK_HscA_HscC"/>
    <property type="match status" value="1"/>
</dbReference>
<dbReference type="InterPro" id="IPR013126">
    <property type="entry name" value="Hsp_70_fam"/>
</dbReference>
<dbReference type="Gene3D" id="2.60.34.10">
    <property type="entry name" value="Substrate Binding Domain Of DNAk, Chain A, domain 1"/>
    <property type="match status" value="1"/>
</dbReference>
<evidence type="ECO:0000256" key="2">
    <source>
        <dbReference type="ARBA" id="ARBA00022741"/>
    </source>
</evidence>
<evidence type="ECO:0000256" key="3">
    <source>
        <dbReference type="ARBA" id="ARBA00022840"/>
    </source>
</evidence>
<dbReference type="GO" id="GO:0005524">
    <property type="term" value="F:ATP binding"/>
    <property type="evidence" value="ECO:0007669"/>
    <property type="project" value="UniProtKB-KW"/>
</dbReference>
<dbReference type="PROSITE" id="PS00297">
    <property type="entry name" value="HSP70_1"/>
    <property type="match status" value="1"/>
</dbReference>
<feature type="coiled-coil region" evidence="5">
    <location>
        <begin position="629"/>
        <end position="689"/>
    </location>
</feature>
<name>A0A7K1UE39_9BACT</name>
<dbReference type="Gene3D" id="3.90.640.10">
    <property type="entry name" value="Actin, Chain A, domain 4"/>
    <property type="match status" value="1"/>
</dbReference>
<dbReference type="FunFam" id="3.90.640.10:FF:000003">
    <property type="entry name" value="Molecular chaperone DnaK"/>
    <property type="match status" value="1"/>
</dbReference>
<evidence type="ECO:0000256" key="5">
    <source>
        <dbReference type="SAM" id="Coils"/>
    </source>
</evidence>
<organism evidence="6 7">
    <name type="scientific">Chitinophaga tropicalis</name>
    <dbReference type="NCBI Taxonomy" id="2683588"/>
    <lineage>
        <taxon>Bacteria</taxon>
        <taxon>Pseudomonadati</taxon>
        <taxon>Bacteroidota</taxon>
        <taxon>Chitinophagia</taxon>
        <taxon>Chitinophagales</taxon>
        <taxon>Chitinophagaceae</taxon>
        <taxon>Chitinophaga</taxon>
    </lineage>
</organism>
<dbReference type="PRINTS" id="PR00301">
    <property type="entry name" value="HEATSHOCK70"/>
</dbReference>
<dbReference type="InterPro" id="IPR029047">
    <property type="entry name" value="HSP70_peptide-bd_sf"/>
</dbReference>
<evidence type="ECO:0000256" key="1">
    <source>
        <dbReference type="ARBA" id="ARBA00007381"/>
    </source>
</evidence>
<dbReference type="EMBL" id="WRXN01000029">
    <property type="protein sequence ID" value="MVT12540.1"/>
    <property type="molecule type" value="Genomic_DNA"/>
</dbReference>
<keyword evidence="2" id="KW-0547">Nucleotide-binding</keyword>
<proteinExistence type="inferred from homology"/>
<dbReference type="Proteomes" id="UP000461730">
    <property type="component" value="Unassembled WGS sequence"/>
</dbReference>
<dbReference type="Gene3D" id="3.30.420.40">
    <property type="match status" value="2"/>
</dbReference>
<keyword evidence="4" id="KW-0143">Chaperone</keyword>
<sequence length="827" mass="92232">MDNMINIGIDLGTTNSAIARFADGKVQVLNNPADPGSNTLPSVVAFREDAIITGRKAKELLEKDAKSVVGAFKRKMGTSESYWINSISNFKTPVELSTYILRELRSFMPPGISVDAAVITIPASFDTIQSNATKEAGSQAGFAQVTLLQEPVAASLAYANMHKEQELAEGNWLVYDLGGGTFDIALVRIKDGEMKVLDHEGDNFLGGTDFDNLIVEKILIPAISAKYSFNNLETQMKSASGKYNAQYYILLQKAEEAKILLSSKSSVEVVIDGMTDENNAPVDFEVTVTRAAFNELITPQIDATIGMVKNILSRNKLQAKDILFTLMVGGSTYIPFVRQRTEELLQIPINCEIDPVTAVAAGAAHYAATRPKLTGNINVSKSSSRLSIKTTYAKTSKEKEELFLAKITGDTTHCSYRITRADGGFDTGLKQLTERISEYLPLVENTFNYFQLTVHDRESNTVEMHSEMIGINSAFGISGQPLPEDICLEVDDEEKPGETKLLLIFQKNSILPSRKSVTRTLNKSIQEGSEDKIRINVLEGPHYALPEANKSLGYLEISARQIFRDIAKGSDIELTFSISESRDLTVTAYLNMADQEFKQTFTPKERHTTVSALKLDVDTLARKLENEIFDTAEQENHEVRKELSVIKKEMDVLETETKDLVDDDVTDKRYQLEDKKRKLAQAIDNATRDKHIAVLRNKYFKMKGWCLEILDQHGSENERTRFYNATSDEASFMYSQSSVRLKEQTEVLRSIMGSIIWRTPICLKDLFRHLVDKSPGMSNQGEAQVLISGGRIAIEARDWSRLAEINQDLLDLLPKSVRQDVIGKVGF</sequence>
<comment type="caution">
    <text evidence="6">The sequence shown here is derived from an EMBL/GenBank/DDBJ whole genome shotgun (WGS) entry which is preliminary data.</text>
</comment>
<dbReference type="RefSeq" id="WP_157309955.1">
    <property type="nucleotide sequence ID" value="NZ_WRXN01000029.1"/>
</dbReference>
<evidence type="ECO:0000313" key="7">
    <source>
        <dbReference type="Proteomes" id="UP000461730"/>
    </source>
</evidence>
<accession>A0A7K1UE39</accession>
<dbReference type="InterPro" id="IPR018181">
    <property type="entry name" value="Heat_shock_70_CS"/>
</dbReference>
<protein>
    <submittedName>
        <fullName evidence="6">Hsp70 family protein</fullName>
    </submittedName>
</protein>
<dbReference type="Pfam" id="PF00012">
    <property type="entry name" value="HSP70"/>
    <property type="match status" value="1"/>
</dbReference>
<dbReference type="AlphaFoldDB" id="A0A7K1UE39"/>
<dbReference type="GO" id="GO:0140662">
    <property type="term" value="F:ATP-dependent protein folding chaperone"/>
    <property type="evidence" value="ECO:0007669"/>
    <property type="project" value="InterPro"/>
</dbReference>
<reference evidence="6 7" key="1">
    <citation type="submission" date="2019-12" db="EMBL/GenBank/DDBJ databases">
        <title>Chitinophaga sp. strain ysch24 (GDMCC 1.1355), whole genome shotgun sequence.</title>
        <authorList>
            <person name="Zhang X."/>
        </authorList>
    </citation>
    <scope>NUCLEOTIDE SEQUENCE [LARGE SCALE GENOMIC DNA]</scope>
    <source>
        <strain evidence="7">ysch24</strain>
    </source>
</reference>
<dbReference type="InterPro" id="IPR043129">
    <property type="entry name" value="ATPase_NBD"/>
</dbReference>
<evidence type="ECO:0000313" key="6">
    <source>
        <dbReference type="EMBL" id="MVT12540.1"/>
    </source>
</evidence>
<comment type="similarity">
    <text evidence="1">Belongs to the heat shock protein 70 family.</text>
</comment>
<keyword evidence="5" id="KW-0175">Coiled coil</keyword>
<gene>
    <name evidence="6" type="ORF">GO493_30090</name>
</gene>
<keyword evidence="3" id="KW-0067">ATP-binding</keyword>
<dbReference type="PANTHER" id="PTHR19375">
    <property type="entry name" value="HEAT SHOCK PROTEIN 70KDA"/>
    <property type="match status" value="1"/>
</dbReference>
<keyword evidence="7" id="KW-1185">Reference proteome</keyword>